<reference evidence="1 2" key="1">
    <citation type="journal article" date="2022" name="New Phytol.">
        <title>Ecological generalism drives hyperdiversity of secondary metabolite gene clusters in xylarialean endophytes.</title>
        <authorList>
            <person name="Franco M.E.E."/>
            <person name="Wisecaver J.H."/>
            <person name="Arnold A.E."/>
            <person name="Ju Y.M."/>
            <person name="Slot J.C."/>
            <person name="Ahrendt S."/>
            <person name="Moore L.P."/>
            <person name="Eastman K.E."/>
            <person name="Scott K."/>
            <person name="Konkel Z."/>
            <person name="Mondo S.J."/>
            <person name="Kuo A."/>
            <person name="Hayes R.D."/>
            <person name="Haridas S."/>
            <person name="Andreopoulos B."/>
            <person name="Riley R."/>
            <person name="LaButti K."/>
            <person name="Pangilinan J."/>
            <person name="Lipzen A."/>
            <person name="Amirebrahimi M."/>
            <person name="Yan J."/>
            <person name="Adam C."/>
            <person name="Keymanesh K."/>
            <person name="Ng V."/>
            <person name="Louie K."/>
            <person name="Northen T."/>
            <person name="Drula E."/>
            <person name="Henrissat B."/>
            <person name="Hsieh H.M."/>
            <person name="Youens-Clark K."/>
            <person name="Lutzoni F."/>
            <person name="Miadlikowska J."/>
            <person name="Eastwood D.C."/>
            <person name="Hamelin R.C."/>
            <person name="Grigoriev I.V."/>
            <person name="U'Ren J.M."/>
        </authorList>
    </citation>
    <scope>NUCLEOTIDE SEQUENCE [LARGE SCALE GENOMIC DNA]</scope>
    <source>
        <strain evidence="1 2">ER1909</strain>
    </source>
</reference>
<sequence>MRSPAFPPRRPSHLVRYIFPALLLLSLFYYLSNKPRDPQVPSTYLSNGHDSPASSSSSSSSYKQGAPDVANQPAKNPSPAQKPVHATDDDDVKPIHESKPVQPVQPSPPKPATAHPIDDLIKVANKDFEGILAKESKTLAEAAQAYRKRRGRHPPPGFEKWFEFAKENNAVIVEDFFDQVYHDLNPFWGLDPAMIRNEALNYEMVVNIRNGNASAESDWFWTQIWLNMIQSVEHLLPDMDIALNAMDEPRLVVPWEDINAYMKKEKQSRMLTPAKEVVREFGKLAPLVKHDDDDKSVTTIDKNWEDTSPYWLVARRGCSPDSPARKEATLASFDVKPKFSPSWATPHQYQGYVSNASLSAEFCHQPDLQGLEGIFIKPLTTAATKVLFPMFGGSKLATNNEILLPAPMYWNEEERFTGGDDHGPSWDNKIGPLIWRGVATGGRNNESNWKGFQRHRFVSMNNGTKLTRAEEGVEQPINFELPATTYNLAAQKDKRLGPWVSQWSDVGFTDLFCDPKVEPEQENGQCIYTDKYYETVPGQKLAVQFYYKYLPDIDGNSFSGRYLGFLRSTSLPIKSTLWREWHDSRLIAWKHFVPMDNRFQDYYGIMEYFLGYEDSVPAHDDVAEKIAMDGKSWAEKVLRKEDMQIYVLRLLLEYARLSDDRRESMGWVDDLLS</sequence>
<protein>
    <submittedName>
        <fullName evidence="1">Glycosyltransferase family 90 protein</fullName>
    </submittedName>
</protein>
<comment type="caution">
    <text evidence="1">The sequence shown here is derived from an EMBL/GenBank/DDBJ whole genome shotgun (WGS) entry which is preliminary data.</text>
</comment>
<evidence type="ECO:0000313" key="2">
    <source>
        <dbReference type="Proteomes" id="UP001497680"/>
    </source>
</evidence>
<accession>A0ACC0CRY3</accession>
<organism evidence="1 2">
    <name type="scientific">Hypoxylon rubiginosum</name>
    <dbReference type="NCBI Taxonomy" id="110542"/>
    <lineage>
        <taxon>Eukaryota</taxon>
        <taxon>Fungi</taxon>
        <taxon>Dikarya</taxon>
        <taxon>Ascomycota</taxon>
        <taxon>Pezizomycotina</taxon>
        <taxon>Sordariomycetes</taxon>
        <taxon>Xylariomycetidae</taxon>
        <taxon>Xylariales</taxon>
        <taxon>Hypoxylaceae</taxon>
        <taxon>Hypoxylon</taxon>
    </lineage>
</organism>
<gene>
    <name evidence="1" type="ORF">F4821DRAFT_196289</name>
</gene>
<dbReference type="Proteomes" id="UP001497680">
    <property type="component" value="Unassembled WGS sequence"/>
</dbReference>
<name>A0ACC0CRY3_9PEZI</name>
<proteinExistence type="predicted"/>
<keyword evidence="2" id="KW-1185">Reference proteome</keyword>
<dbReference type="EMBL" id="MU394356">
    <property type="protein sequence ID" value="KAI6083199.1"/>
    <property type="molecule type" value="Genomic_DNA"/>
</dbReference>
<evidence type="ECO:0000313" key="1">
    <source>
        <dbReference type="EMBL" id="KAI6083199.1"/>
    </source>
</evidence>